<gene>
    <name evidence="2" type="ORF">ERS852470_01720</name>
</gene>
<feature type="region of interest" description="Disordered" evidence="1">
    <location>
        <begin position="110"/>
        <end position="129"/>
    </location>
</feature>
<name>A0A174DAK8_9CLOT</name>
<accession>A0A174DAK8</accession>
<protein>
    <submittedName>
        <fullName evidence="2">Phage terminase, small subunit, P27 family</fullName>
    </submittedName>
</protein>
<dbReference type="Proteomes" id="UP000095558">
    <property type="component" value="Unassembled WGS sequence"/>
</dbReference>
<dbReference type="InterPro" id="IPR006448">
    <property type="entry name" value="Phage_term_ssu_P27"/>
</dbReference>
<dbReference type="EMBL" id="CYZV01000017">
    <property type="protein sequence ID" value="CUO21078.1"/>
    <property type="molecule type" value="Genomic_DNA"/>
</dbReference>
<dbReference type="AlphaFoldDB" id="A0A174DAK8"/>
<dbReference type="NCBIfam" id="TIGR01558">
    <property type="entry name" value="sm_term_P27"/>
    <property type="match status" value="1"/>
</dbReference>
<dbReference type="RefSeq" id="WP_055276372.1">
    <property type="nucleotide sequence ID" value="NZ_CYZV01000017.1"/>
</dbReference>
<evidence type="ECO:0000256" key="1">
    <source>
        <dbReference type="SAM" id="MobiDB-lite"/>
    </source>
</evidence>
<organism evidence="2 3">
    <name type="scientific">Clostridium disporicum</name>
    <dbReference type="NCBI Taxonomy" id="84024"/>
    <lineage>
        <taxon>Bacteria</taxon>
        <taxon>Bacillati</taxon>
        <taxon>Bacillota</taxon>
        <taxon>Clostridia</taxon>
        <taxon>Eubacteriales</taxon>
        <taxon>Clostridiaceae</taxon>
        <taxon>Clostridium</taxon>
    </lineage>
</organism>
<dbReference type="Pfam" id="PF05119">
    <property type="entry name" value="Terminase_4"/>
    <property type="match status" value="1"/>
</dbReference>
<evidence type="ECO:0000313" key="2">
    <source>
        <dbReference type="EMBL" id="CUO21078.1"/>
    </source>
</evidence>
<reference evidence="2 3" key="1">
    <citation type="submission" date="2015-09" db="EMBL/GenBank/DDBJ databases">
        <authorList>
            <consortium name="Pathogen Informatics"/>
        </authorList>
    </citation>
    <scope>NUCLEOTIDE SEQUENCE [LARGE SCALE GENOMIC DNA]</scope>
    <source>
        <strain evidence="2 3">2789STDY5834855</strain>
    </source>
</reference>
<sequence>MARKPKKLKPPAWFDEIAAEEFKRVEKILREEEVDFTPKDIKCLEAYARNYSKWINAEKTLLELGNTMVVNEEGYEQQRPEVSISFKAQQEMRAWAKELAITPSARARINKGAKIDDDSDPEMERMISK</sequence>
<proteinExistence type="predicted"/>
<evidence type="ECO:0000313" key="3">
    <source>
        <dbReference type="Proteomes" id="UP000095558"/>
    </source>
</evidence>